<dbReference type="Pfam" id="PF01547">
    <property type="entry name" value="SBP_bac_1"/>
    <property type="match status" value="1"/>
</dbReference>
<keyword evidence="1" id="KW-0732">Signal</keyword>
<proteinExistence type="predicted"/>
<gene>
    <name evidence="2" type="ORF">GCM10017772_30680</name>
</gene>
<dbReference type="AlphaFoldDB" id="A0A919KWN2"/>
<accession>A0A919KWN2</accession>
<dbReference type="Gene3D" id="3.40.190.10">
    <property type="entry name" value="Periplasmic binding protein-like II"/>
    <property type="match status" value="1"/>
</dbReference>
<dbReference type="Proteomes" id="UP000627369">
    <property type="component" value="Unassembled WGS sequence"/>
</dbReference>
<dbReference type="SUPFAM" id="SSF53850">
    <property type="entry name" value="Periplasmic binding protein-like II"/>
    <property type="match status" value="1"/>
</dbReference>
<dbReference type="PANTHER" id="PTHR43649">
    <property type="entry name" value="ARABINOSE-BINDING PROTEIN-RELATED"/>
    <property type="match status" value="1"/>
</dbReference>
<reference evidence="2" key="2">
    <citation type="submission" date="2020-09" db="EMBL/GenBank/DDBJ databases">
        <authorList>
            <person name="Sun Q."/>
            <person name="Zhou Y."/>
        </authorList>
    </citation>
    <scope>NUCLEOTIDE SEQUENCE</scope>
    <source>
        <strain evidence="2">CGMCC 4.7398</strain>
    </source>
</reference>
<dbReference type="PANTHER" id="PTHR43649:SF32">
    <property type="entry name" value="SUGAR BINDING SECRETED PROTEIN"/>
    <property type="match status" value="1"/>
</dbReference>
<feature type="signal peptide" evidence="1">
    <location>
        <begin position="1"/>
        <end position="27"/>
    </location>
</feature>
<dbReference type="RefSeq" id="WP_189670122.1">
    <property type="nucleotide sequence ID" value="NZ_BNAS01000004.1"/>
</dbReference>
<reference evidence="2" key="1">
    <citation type="journal article" date="2014" name="Int. J. Syst. Evol. Microbiol.">
        <title>Complete genome sequence of Corynebacterium casei LMG S-19264T (=DSM 44701T), isolated from a smear-ripened cheese.</title>
        <authorList>
            <consortium name="US DOE Joint Genome Institute (JGI-PGF)"/>
            <person name="Walter F."/>
            <person name="Albersmeier A."/>
            <person name="Kalinowski J."/>
            <person name="Ruckert C."/>
        </authorList>
    </citation>
    <scope>NUCLEOTIDE SEQUENCE</scope>
    <source>
        <strain evidence="2">CGMCC 4.7398</strain>
    </source>
</reference>
<feature type="chain" id="PRO_5038932464" evidence="1">
    <location>
        <begin position="28"/>
        <end position="452"/>
    </location>
</feature>
<dbReference type="InterPro" id="IPR050490">
    <property type="entry name" value="Bact_solute-bd_prot1"/>
</dbReference>
<evidence type="ECO:0000256" key="1">
    <source>
        <dbReference type="SAM" id="SignalP"/>
    </source>
</evidence>
<sequence length="452" mass="48817">MYHPSRATAGALAGASMIALLAAGCSAGGGEAPAAAQDAVTQEQIDEALSTPTELTFWTWVPDIDKEIALFEEQYPEIDVTVENVGQGLEHYQKVRTALQSGEGAPDVVQIEYQYLSSFTLTDSLLDLAPYGAADLSGEYVDWAWNQVADGESVWAIPQDTGAMGNLYRKDILDAAGVTEPPATYEEYAEAAKKVKDETGSYISNLASNDPAQVVGLLWQAGVKPFGYDGDKTVTIDVNSPEAKEVLAYWQQLIQDDLVSTDADFNDAYYQGIVSDKYAGWLTAAWAPIFLQGTAADTSGKWAAAPLPQWEEGEQVSGNWGGSSDAVLSSTENPIAAYELAKWINNDPSSTTMFANEQFLFPAAKNVLESPEFTGQEVEFFGGQKVNELFAEISGTVDTEFPWLPFTEYAYSSFNEIVGTAIGEKGDLGAALDAWQEDLVTYAESQGFTVQQ</sequence>
<comment type="caution">
    <text evidence="2">The sequence shown here is derived from an EMBL/GenBank/DDBJ whole genome shotgun (WGS) entry which is preliminary data.</text>
</comment>
<name>A0A919KWN2_9MICO</name>
<organism evidence="2 3">
    <name type="scientific">Promicromonospora soli</name>
    <dbReference type="NCBI Taxonomy" id="2035533"/>
    <lineage>
        <taxon>Bacteria</taxon>
        <taxon>Bacillati</taxon>
        <taxon>Actinomycetota</taxon>
        <taxon>Actinomycetes</taxon>
        <taxon>Micrococcales</taxon>
        <taxon>Promicromonosporaceae</taxon>
        <taxon>Promicromonospora</taxon>
    </lineage>
</organism>
<dbReference type="InterPro" id="IPR006059">
    <property type="entry name" value="SBP"/>
</dbReference>
<protein>
    <submittedName>
        <fullName evidence="2">Sugar ABC transporter substrate-binding protein</fullName>
    </submittedName>
</protein>
<keyword evidence="3" id="KW-1185">Reference proteome</keyword>
<dbReference type="EMBL" id="BNAS01000004">
    <property type="protein sequence ID" value="GHH75118.1"/>
    <property type="molecule type" value="Genomic_DNA"/>
</dbReference>
<evidence type="ECO:0000313" key="2">
    <source>
        <dbReference type="EMBL" id="GHH75118.1"/>
    </source>
</evidence>
<evidence type="ECO:0000313" key="3">
    <source>
        <dbReference type="Proteomes" id="UP000627369"/>
    </source>
</evidence>
<dbReference type="PROSITE" id="PS51257">
    <property type="entry name" value="PROKAR_LIPOPROTEIN"/>
    <property type="match status" value="1"/>
</dbReference>